<evidence type="ECO:0000313" key="6">
    <source>
        <dbReference type="Proteomes" id="UP000075920"/>
    </source>
</evidence>
<dbReference type="InterPro" id="IPR003653">
    <property type="entry name" value="Peptidase_C48_C"/>
</dbReference>
<protein>
    <recommendedName>
        <fullName evidence="4">Ubiquitin-like protease family profile domain-containing protein</fullName>
    </recommendedName>
</protein>
<dbReference type="GO" id="GO:0008234">
    <property type="term" value="F:cysteine-type peptidase activity"/>
    <property type="evidence" value="ECO:0007669"/>
    <property type="project" value="InterPro"/>
</dbReference>
<sequence>MVSVVHFGNQGVVEKFILPITGNNLVTLQDFNWLNDAAIIFYMKLLHERSKLKREQGLPKLLKIGYSGVRRWTRRVDLLAHDMIVVPVSKHSH</sequence>
<keyword evidence="3" id="KW-0378">Hydrolase</keyword>
<name>A0A182WFI5_9DIPT</name>
<evidence type="ECO:0000256" key="2">
    <source>
        <dbReference type="ARBA" id="ARBA00022670"/>
    </source>
</evidence>
<evidence type="ECO:0000259" key="4">
    <source>
        <dbReference type="PROSITE" id="PS50600"/>
    </source>
</evidence>
<dbReference type="Gene3D" id="3.40.395.10">
    <property type="entry name" value="Adenoviral Proteinase, Chain A"/>
    <property type="match status" value="1"/>
</dbReference>
<keyword evidence="6" id="KW-1185">Reference proteome</keyword>
<dbReference type="SUPFAM" id="SSF54001">
    <property type="entry name" value="Cysteine proteinases"/>
    <property type="match status" value="1"/>
</dbReference>
<dbReference type="EnsemblMetazoa" id="AMIN009132-RA">
    <property type="protein sequence ID" value="AMIN009132-PA"/>
    <property type="gene ID" value="AMIN009132"/>
</dbReference>
<dbReference type="Proteomes" id="UP000075920">
    <property type="component" value="Unassembled WGS sequence"/>
</dbReference>
<dbReference type="InterPro" id="IPR038765">
    <property type="entry name" value="Papain-like_cys_pep_sf"/>
</dbReference>
<feature type="domain" description="Ubiquitin-like protease family profile" evidence="4">
    <location>
        <begin position="18"/>
        <end position="93"/>
    </location>
</feature>
<dbReference type="VEuPathDB" id="VectorBase:AMIN009132"/>
<organism evidence="5 6">
    <name type="scientific">Anopheles minimus</name>
    <dbReference type="NCBI Taxonomy" id="112268"/>
    <lineage>
        <taxon>Eukaryota</taxon>
        <taxon>Metazoa</taxon>
        <taxon>Ecdysozoa</taxon>
        <taxon>Arthropoda</taxon>
        <taxon>Hexapoda</taxon>
        <taxon>Insecta</taxon>
        <taxon>Pterygota</taxon>
        <taxon>Neoptera</taxon>
        <taxon>Endopterygota</taxon>
        <taxon>Diptera</taxon>
        <taxon>Nematocera</taxon>
        <taxon>Culicoidea</taxon>
        <taxon>Culicidae</taxon>
        <taxon>Anophelinae</taxon>
        <taxon>Anopheles</taxon>
    </lineage>
</organism>
<dbReference type="AlphaFoldDB" id="A0A182WFI5"/>
<reference evidence="6" key="1">
    <citation type="submission" date="2013-03" db="EMBL/GenBank/DDBJ databases">
        <title>The Genome Sequence of Anopheles minimus MINIMUS1.</title>
        <authorList>
            <consortium name="The Broad Institute Genomics Platform"/>
            <person name="Neafsey D.E."/>
            <person name="Walton C."/>
            <person name="Walker B."/>
            <person name="Young S.K."/>
            <person name="Zeng Q."/>
            <person name="Gargeya S."/>
            <person name="Fitzgerald M."/>
            <person name="Haas B."/>
            <person name="Abouelleil A."/>
            <person name="Allen A.W."/>
            <person name="Alvarado L."/>
            <person name="Arachchi H.M."/>
            <person name="Berlin A.M."/>
            <person name="Chapman S.B."/>
            <person name="Gainer-Dewar J."/>
            <person name="Goldberg J."/>
            <person name="Griggs A."/>
            <person name="Gujja S."/>
            <person name="Hansen M."/>
            <person name="Howarth C."/>
            <person name="Imamovic A."/>
            <person name="Ireland A."/>
            <person name="Larimer J."/>
            <person name="McCowan C."/>
            <person name="Murphy C."/>
            <person name="Pearson M."/>
            <person name="Poon T.W."/>
            <person name="Priest M."/>
            <person name="Roberts A."/>
            <person name="Saif S."/>
            <person name="Shea T."/>
            <person name="Sisk P."/>
            <person name="Sykes S."/>
            <person name="Wortman J."/>
            <person name="Nusbaum C."/>
            <person name="Birren B."/>
        </authorList>
    </citation>
    <scope>NUCLEOTIDE SEQUENCE [LARGE SCALE GENOMIC DNA]</scope>
    <source>
        <strain evidence="6">MINIMUS1</strain>
    </source>
</reference>
<dbReference type="GO" id="GO:0006508">
    <property type="term" value="P:proteolysis"/>
    <property type="evidence" value="ECO:0007669"/>
    <property type="project" value="UniProtKB-KW"/>
</dbReference>
<keyword evidence="2" id="KW-0645">Protease</keyword>
<dbReference type="STRING" id="112268.A0A182WFI5"/>
<evidence type="ECO:0000313" key="5">
    <source>
        <dbReference type="EnsemblMetazoa" id="AMIN009132-PA"/>
    </source>
</evidence>
<proteinExistence type="inferred from homology"/>
<reference evidence="5" key="2">
    <citation type="submission" date="2020-05" db="UniProtKB">
        <authorList>
            <consortium name="EnsemblMetazoa"/>
        </authorList>
    </citation>
    <scope>IDENTIFICATION</scope>
    <source>
        <strain evidence="5">MINIMUS1</strain>
    </source>
</reference>
<evidence type="ECO:0000256" key="1">
    <source>
        <dbReference type="ARBA" id="ARBA00005234"/>
    </source>
</evidence>
<evidence type="ECO:0000256" key="3">
    <source>
        <dbReference type="ARBA" id="ARBA00022801"/>
    </source>
</evidence>
<accession>A0A182WFI5</accession>
<comment type="similarity">
    <text evidence="1">Belongs to the peptidase C48 family.</text>
</comment>
<dbReference type="PROSITE" id="PS50600">
    <property type="entry name" value="ULP_PROTEASE"/>
    <property type="match status" value="1"/>
</dbReference>